<comment type="caution">
    <text evidence="8">The sequence shown here is derived from an EMBL/GenBank/DDBJ whole genome shotgun (WGS) entry which is preliminary data.</text>
</comment>
<feature type="transmembrane region" description="Helical" evidence="6">
    <location>
        <begin position="55"/>
        <end position="77"/>
    </location>
</feature>
<dbReference type="Proteomes" id="UP000572268">
    <property type="component" value="Unassembled WGS sequence"/>
</dbReference>
<evidence type="ECO:0000313" key="9">
    <source>
        <dbReference type="Proteomes" id="UP000572268"/>
    </source>
</evidence>
<keyword evidence="3 6" id="KW-1133">Transmembrane helix</keyword>
<dbReference type="AlphaFoldDB" id="A0A7J6L6N3"/>
<feature type="transmembrane region" description="Helical" evidence="6">
    <location>
        <begin position="89"/>
        <end position="108"/>
    </location>
</feature>
<keyword evidence="2 6" id="KW-0812">Transmembrane</keyword>
<dbReference type="InterPro" id="IPR050186">
    <property type="entry name" value="TPT_transporter"/>
</dbReference>
<reference evidence="8 9" key="1">
    <citation type="submission" date="2020-04" db="EMBL/GenBank/DDBJ databases">
        <title>Perkinsus olseni comparative genomics.</title>
        <authorList>
            <person name="Bogema D.R."/>
        </authorList>
    </citation>
    <scope>NUCLEOTIDE SEQUENCE [LARGE SCALE GENOMIC DNA]</scope>
    <source>
        <strain evidence="8">ATCC PRA-31</strain>
    </source>
</reference>
<sequence length="747" mass="84531">MDYKWRHRYSPLRHCIKLSRIPAVPVESQTVKTTLMVLLWYAAATFSNTFCKRLVSFYKISPLTLTMVDAVPAVMLLKRDAKSRQIYRDHWKALLVISVFATGASLLHRISLTYAHVSTIHTAKATQPLISAVLSGLFLGEHITSKMALALVLIVVGVVMGTMKGGGPKVADQLEPSTVAGVTLALCGTVCTAINGINMKKVWRNDREISKSMIFSVSRTVAACMFFPVWLLRDAPKIRDGSIGNPFDTRTALALALYSVVMVTQHLSSLSVLHVLSPVSHSVLNGLKRVVVIAVSCYIFGNSLSRFNWLGIGICTSAVIWYSRLKLANSRAKKDEYASVTTDEDSTVEGVDMETMASRRNQPSPEKKEDSPERQLERLDRIVNKRVRRFVIASPFLLYLVAWECVVWRRKRFYIKQRNNFTGDTPFYGKAWGMETDYLLELALADGDLIVVCYDPEALHWPLALLFYIKTLLLGRAVGEGWNRIGIVCRKGPDCWVHFAEGPELYGEVLADYRVSYVAVRKLQCSDEVRGSLPTVIRAVREEQLTNALPYSDVLRRWNDMWHRRGGPESLGDDPIVKQISRELEKSHRRHDLKEMINEMEEVIDLTEDLTAKSRLEETLKPSMEKAVHELQELGVEDDCGLMKGALSHDAGFVGRVFQRLGLLPSNVNLRLMTPNDFMRMMRLRAVDGEPPTGTDLGKAYFVREANYEFFADYTLKNFKIEWENLKVDDRNYSSRNSSADRPKFVD</sequence>
<feature type="transmembrane region" description="Helical" evidence="6">
    <location>
        <begin position="178"/>
        <end position="197"/>
    </location>
</feature>
<gene>
    <name evidence="8" type="ORF">FOL46_008488</name>
</gene>
<dbReference type="Pfam" id="PF03151">
    <property type="entry name" value="TPT"/>
    <property type="match status" value="1"/>
</dbReference>
<evidence type="ECO:0000259" key="7">
    <source>
        <dbReference type="Pfam" id="PF03151"/>
    </source>
</evidence>
<dbReference type="InterPro" id="IPR037185">
    <property type="entry name" value="EmrE-like"/>
</dbReference>
<dbReference type="EMBL" id="JABANN010000686">
    <property type="protein sequence ID" value="KAF4654858.1"/>
    <property type="molecule type" value="Genomic_DNA"/>
</dbReference>
<feature type="transmembrane region" description="Helical" evidence="6">
    <location>
        <begin position="209"/>
        <end position="232"/>
    </location>
</feature>
<evidence type="ECO:0000313" key="8">
    <source>
        <dbReference type="EMBL" id="KAF4654858.1"/>
    </source>
</evidence>
<evidence type="ECO:0000256" key="1">
    <source>
        <dbReference type="ARBA" id="ARBA00004141"/>
    </source>
</evidence>
<evidence type="ECO:0000256" key="5">
    <source>
        <dbReference type="SAM" id="MobiDB-lite"/>
    </source>
</evidence>
<dbReference type="Gene3D" id="1.10.3730.20">
    <property type="match status" value="1"/>
</dbReference>
<evidence type="ECO:0000256" key="4">
    <source>
        <dbReference type="ARBA" id="ARBA00023136"/>
    </source>
</evidence>
<feature type="domain" description="Sugar phosphate transporter" evidence="7">
    <location>
        <begin position="32"/>
        <end position="323"/>
    </location>
</feature>
<feature type="transmembrane region" description="Helical" evidence="6">
    <location>
        <begin position="307"/>
        <end position="325"/>
    </location>
</feature>
<evidence type="ECO:0000256" key="3">
    <source>
        <dbReference type="ARBA" id="ARBA00022989"/>
    </source>
</evidence>
<evidence type="ECO:0000256" key="2">
    <source>
        <dbReference type="ARBA" id="ARBA00022692"/>
    </source>
</evidence>
<dbReference type="GO" id="GO:0016020">
    <property type="term" value="C:membrane"/>
    <property type="evidence" value="ECO:0007669"/>
    <property type="project" value="UniProtKB-SubCell"/>
</dbReference>
<evidence type="ECO:0000256" key="6">
    <source>
        <dbReference type="SAM" id="Phobius"/>
    </source>
</evidence>
<proteinExistence type="predicted"/>
<organism evidence="8 9">
    <name type="scientific">Perkinsus olseni</name>
    <name type="common">Perkinsus atlanticus</name>
    <dbReference type="NCBI Taxonomy" id="32597"/>
    <lineage>
        <taxon>Eukaryota</taxon>
        <taxon>Sar</taxon>
        <taxon>Alveolata</taxon>
        <taxon>Perkinsozoa</taxon>
        <taxon>Perkinsea</taxon>
        <taxon>Perkinsida</taxon>
        <taxon>Perkinsidae</taxon>
        <taxon>Perkinsus</taxon>
    </lineage>
</organism>
<name>A0A7J6L6N3_PEROL</name>
<protein>
    <recommendedName>
        <fullName evidence="7">Sugar phosphate transporter domain-containing protein</fullName>
    </recommendedName>
</protein>
<feature type="transmembrane region" description="Helical" evidence="6">
    <location>
        <begin position="390"/>
        <end position="409"/>
    </location>
</feature>
<dbReference type="InterPro" id="IPR004853">
    <property type="entry name" value="Sugar_P_trans_dom"/>
</dbReference>
<comment type="subcellular location">
    <subcellularLocation>
        <location evidence="1">Membrane</location>
        <topology evidence="1">Multi-pass membrane protein</topology>
    </subcellularLocation>
</comment>
<keyword evidence="4 6" id="KW-0472">Membrane</keyword>
<accession>A0A7J6L6N3</accession>
<dbReference type="PANTHER" id="PTHR11132">
    <property type="entry name" value="SOLUTE CARRIER FAMILY 35"/>
    <property type="match status" value="1"/>
</dbReference>
<dbReference type="SUPFAM" id="SSF103481">
    <property type="entry name" value="Multidrug resistance efflux transporter EmrE"/>
    <property type="match status" value="2"/>
</dbReference>
<feature type="region of interest" description="Disordered" evidence="5">
    <location>
        <begin position="343"/>
        <end position="373"/>
    </location>
</feature>